<sequence>MNEISQPAWLPALRNQDNRALSQCFDEYRSRLRQIVSFRLNPRLSTRMDTDDVLQEAYLAAAQRLEHCDTTSAQSVFIWLRLIVQQTIVDLHRKHVKAAGRDVQREVRADRTDPGTSGCIASHLIAQVSSPSMSMKRDEMNTRLMQALNQMEATDREVLALRHFEELTNNEVAETLQISVKAASIRYIRALKKLKTAMDSLTEFKMDW</sequence>
<evidence type="ECO:0000259" key="6">
    <source>
        <dbReference type="Pfam" id="PF07638"/>
    </source>
</evidence>
<dbReference type="InterPro" id="IPR036388">
    <property type="entry name" value="WH-like_DNA-bd_sf"/>
</dbReference>
<comment type="similarity">
    <text evidence="1">Belongs to the sigma-70 factor family. ECF subfamily.</text>
</comment>
<dbReference type="Gene3D" id="1.10.10.10">
    <property type="entry name" value="Winged helix-like DNA-binding domain superfamily/Winged helix DNA-binding domain"/>
    <property type="match status" value="1"/>
</dbReference>
<dbReference type="EMBL" id="SJPG01000001">
    <property type="protein sequence ID" value="TWT63275.1"/>
    <property type="molecule type" value="Genomic_DNA"/>
</dbReference>
<name>A0A5C5XME3_9PLAN</name>
<evidence type="ECO:0000256" key="4">
    <source>
        <dbReference type="ARBA" id="ARBA00023125"/>
    </source>
</evidence>
<proteinExistence type="inferred from homology"/>
<comment type="caution">
    <text evidence="7">The sequence shown here is derived from an EMBL/GenBank/DDBJ whole genome shotgun (WGS) entry which is preliminary data.</text>
</comment>
<feature type="domain" description="RNA polymerase sigma-70 ECF-like HTH" evidence="6">
    <location>
        <begin position="8"/>
        <end position="196"/>
    </location>
</feature>
<dbReference type="GO" id="GO:0006352">
    <property type="term" value="P:DNA-templated transcription initiation"/>
    <property type="evidence" value="ECO:0007669"/>
    <property type="project" value="InterPro"/>
</dbReference>
<evidence type="ECO:0000256" key="1">
    <source>
        <dbReference type="ARBA" id="ARBA00010641"/>
    </source>
</evidence>
<evidence type="ECO:0000256" key="2">
    <source>
        <dbReference type="ARBA" id="ARBA00023015"/>
    </source>
</evidence>
<evidence type="ECO:0000313" key="7">
    <source>
        <dbReference type="EMBL" id="TWT63275.1"/>
    </source>
</evidence>
<dbReference type="InterPro" id="IPR014284">
    <property type="entry name" value="RNA_pol_sigma-70_dom"/>
</dbReference>
<dbReference type="SUPFAM" id="SSF88946">
    <property type="entry name" value="Sigma2 domain of RNA polymerase sigma factors"/>
    <property type="match status" value="1"/>
</dbReference>
<dbReference type="GO" id="GO:0003677">
    <property type="term" value="F:DNA binding"/>
    <property type="evidence" value="ECO:0007669"/>
    <property type="project" value="UniProtKB-KW"/>
</dbReference>
<protein>
    <submittedName>
        <fullName evidence="7">RNA polymerase sigma factor</fullName>
    </submittedName>
</protein>
<keyword evidence="4" id="KW-0238">DNA-binding</keyword>
<keyword evidence="3" id="KW-0731">Sigma factor</keyword>
<dbReference type="InterPro" id="IPR013325">
    <property type="entry name" value="RNA_pol_sigma_r2"/>
</dbReference>
<evidence type="ECO:0000256" key="5">
    <source>
        <dbReference type="ARBA" id="ARBA00023163"/>
    </source>
</evidence>
<dbReference type="CDD" id="cd06171">
    <property type="entry name" value="Sigma70_r4"/>
    <property type="match status" value="1"/>
</dbReference>
<keyword evidence="8" id="KW-1185">Reference proteome</keyword>
<dbReference type="Proteomes" id="UP000316095">
    <property type="component" value="Unassembled WGS sequence"/>
</dbReference>
<reference evidence="7 8" key="1">
    <citation type="submission" date="2019-02" db="EMBL/GenBank/DDBJ databases">
        <title>Deep-cultivation of Planctomycetes and their phenomic and genomic characterization uncovers novel biology.</title>
        <authorList>
            <person name="Wiegand S."/>
            <person name="Jogler M."/>
            <person name="Boedeker C."/>
            <person name="Pinto D."/>
            <person name="Vollmers J."/>
            <person name="Rivas-Marin E."/>
            <person name="Kohn T."/>
            <person name="Peeters S.H."/>
            <person name="Heuer A."/>
            <person name="Rast P."/>
            <person name="Oberbeckmann S."/>
            <person name="Bunk B."/>
            <person name="Jeske O."/>
            <person name="Meyerdierks A."/>
            <person name="Storesund J.E."/>
            <person name="Kallscheuer N."/>
            <person name="Luecker S."/>
            <person name="Lage O.M."/>
            <person name="Pohl T."/>
            <person name="Merkel B.J."/>
            <person name="Hornburger P."/>
            <person name="Mueller R.-W."/>
            <person name="Bruemmer F."/>
            <person name="Labrenz M."/>
            <person name="Spormann A.M."/>
            <person name="Op Den Camp H."/>
            <person name="Overmann J."/>
            <person name="Amann R."/>
            <person name="Jetten M.S.M."/>
            <person name="Mascher T."/>
            <person name="Medema M.H."/>
            <person name="Devos D.P."/>
            <person name="Kaster A.-K."/>
            <person name="Ovreas L."/>
            <person name="Rohde M."/>
            <person name="Galperin M.Y."/>
            <person name="Jogler C."/>
        </authorList>
    </citation>
    <scope>NUCLEOTIDE SEQUENCE [LARGE SCALE GENOMIC DNA]</scope>
    <source>
        <strain evidence="7 8">Pan54</strain>
    </source>
</reference>
<accession>A0A5C5XME3</accession>
<dbReference type="Pfam" id="PF07638">
    <property type="entry name" value="Sigma70_ECF"/>
    <property type="match status" value="1"/>
</dbReference>
<dbReference type="PANTHER" id="PTHR43133:SF8">
    <property type="entry name" value="RNA POLYMERASE SIGMA FACTOR HI_1459-RELATED"/>
    <property type="match status" value="1"/>
</dbReference>
<gene>
    <name evidence="7" type="ORF">Pan54_40280</name>
</gene>
<evidence type="ECO:0000313" key="8">
    <source>
        <dbReference type="Proteomes" id="UP000316095"/>
    </source>
</evidence>
<dbReference type="InterPro" id="IPR013324">
    <property type="entry name" value="RNA_pol_sigma_r3/r4-like"/>
</dbReference>
<dbReference type="GO" id="GO:0016987">
    <property type="term" value="F:sigma factor activity"/>
    <property type="evidence" value="ECO:0007669"/>
    <property type="project" value="UniProtKB-KW"/>
</dbReference>
<keyword evidence="5" id="KW-0804">Transcription</keyword>
<evidence type="ECO:0000256" key="3">
    <source>
        <dbReference type="ARBA" id="ARBA00023082"/>
    </source>
</evidence>
<keyword evidence="2" id="KW-0805">Transcription regulation</keyword>
<dbReference type="RefSeq" id="WP_146505045.1">
    <property type="nucleotide sequence ID" value="NZ_SJPG01000001.1"/>
</dbReference>
<dbReference type="Gene3D" id="1.10.1740.10">
    <property type="match status" value="1"/>
</dbReference>
<dbReference type="InterPro" id="IPR039425">
    <property type="entry name" value="RNA_pol_sigma-70-like"/>
</dbReference>
<dbReference type="InterPro" id="IPR053812">
    <property type="entry name" value="HTH_Sigma70_ECF-like"/>
</dbReference>
<dbReference type="NCBIfam" id="TIGR02937">
    <property type="entry name" value="sigma70-ECF"/>
    <property type="match status" value="1"/>
</dbReference>
<dbReference type="PANTHER" id="PTHR43133">
    <property type="entry name" value="RNA POLYMERASE ECF-TYPE SIGMA FACTO"/>
    <property type="match status" value="1"/>
</dbReference>
<dbReference type="AlphaFoldDB" id="A0A5C5XME3"/>
<dbReference type="OrthoDB" id="276109at2"/>
<dbReference type="SUPFAM" id="SSF88659">
    <property type="entry name" value="Sigma3 and sigma4 domains of RNA polymerase sigma factors"/>
    <property type="match status" value="1"/>
</dbReference>
<organism evidence="7 8">
    <name type="scientific">Rubinisphaera italica</name>
    <dbReference type="NCBI Taxonomy" id="2527969"/>
    <lineage>
        <taxon>Bacteria</taxon>
        <taxon>Pseudomonadati</taxon>
        <taxon>Planctomycetota</taxon>
        <taxon>Planctomycetia</taxon>
        <taxon>Planctomycetales</taxon>
        <taxon>Planctomycetaceae</taxon>
        <taxon>Rubinisphaera</taxon>
    </lineage>
</organism>